<evidence type="ECO:0000256" key="5">
    <source>
        <dbReference type="SAM" id="MobiDB-lite"/>
    </source>
</evidence>
<comment type="catalytic activity">
    <reaction evidence="1">
        <text>a monocarboxylic acid amide + H2O = a monocarboxylate + NH4(+)</text>
        <dbReference type="Rhea" id="RHEA:12020"/>
        <dbReference type="ChEBI" id="CHEBI:15377"/>
        <dbReference type="ChEBI" id="CHEBI:28938"/>
        <dbReference type="ChEBI" id="CHEBI:35757"/>
        <dbReference type="ChEBI" id="CHEBI:83628"/>
        <dbReference type="EC" id="3.5.1.4"/>
    </reaction>
</comment>
<dbReference type="PROSITE" id="PS00571">
    <property type="entry name" value="AMIDASES"/>
    <property type="match status" value="1"/>
</dbReference>
<name>A0ABX2W0I4_AJEDR</name>
<gene>
    <name evidence="7" type="ORF">BDCG_17824</name>
</gene>
<evidence type="ECO:0000313" key="8">
    <source>
        <dbReference type="Proteomes" id="UP000002039"/>
    </source>
</evidence>
<dbReference type="PANTHER" id="PTHR46072">
    <property type="entry name" value="AMIDASE-RELATED-RELATED"/>
    <property type="match status" value="1"/>
</dbReference>
<comment type="similarity">
    <text evidence="2">Belongs to the amidase family.</text>
</comment>
<reference evidence="8" key="1">
    <citation type="journal article" date="2015" name="PLoS Genet.">
        <title>The dynamic genome and transcriptome of the human fungal pathogen Blastomyces and close relative Emmonsia.</title>
        <authorList>
            <person name="Munoz J.F."/>
            <person name="Gauthier G.M."/>
            <person name="Desjardins C.A."/>
            <person name="Gallo J.E."/>
            <person name="Holder J."/>
            <person name="Sullivan T.D."/>
            <person name="Marty A.J."/>
            <person name="Carmen J.C."/>
            <person name="Chen Z."/>
            <person name="Ding L."/>
            <person name="Gujja S."/>
            <person name="Magrini V."/>
            <person name="Misas E."/>
            <person name="Mitreva M."/>
            <person name="Priest M."/>
            <person name="Saif S."/>
            <person name="Whiston E.A."/>
            <person name="Young S."/>
            <person name="Zeng Q."/>
            <person name="Goldman W.E."/>
            <person name="Mardis E.R."/>
            <person name="Taylor J.W."/>
            <person name="McEwen J.G."/>
            <person name="Clay O.K."/>
            <person name="Klein B.S."/>
            <person name="Cuomo C.A."/>
        </authorList>
    </citation>
    <scope>NUCLEOTIDE SEQUENCE [LARGE SCALE GENOMIC DNA]</scope>
    <source>
        <strain evidence="8">ER-3 / ATCC MYA-2586</strain>
    </source>
</reference>
<dbReference type="SUPFAM" id="SSF75304">
    <property type="entry name" value="Amidase signature (AS) enzymes"/>
    <property type="match status" value="1"/>
</dbReference>
<protein>
    <recommendedName>
        <fullName evidence="3">amidase</fullName>
        <ecNumber evidence="3">3.5.1.4</ecNumber>
    </recommendedName>
</protein>
<dbReference type="GeneID" id="69032716"/>
<proteinExistence type="inferred from homology"/>
<dbReference type="InterPro" id="IPR023631">
    <property type="entry name" value="Amidase_dom"/>
</dbReference>
<dbReference type="EC" id="3.5.1.4" evidence="3"/>
<evidence type="ECO:0000313" key="7">
    <source>
        <dbReference type="EMBL" id="OAT02893.1"/>
    </source>
</evidence>
<keyword evidence="8" id="KW-1185">Reference proteome</keyword>
<dbReference type="PANTHER" id="PTHR46072:SF4">
    <property type="entry name" value="AMIDASE C550.07-RELATED"/>
    <property type="match status" value="1"/>
</dbReference>
<dbReference type="RefSeq" id="XP_045282620.1">
    <property type="nucleotide sequence ID" value="XM_045426878.1"/>
</dbReference>
<dbReference type="EMBL" id="EQ999983">
    <property type="protein sequence ID" value="OAT02893.1"/>
    <property type="molecule type" value="Genomic_DNA"/>
</dbReference>
<accession>A0ABX2W0I4</accession>
<sequence length="666" mass="74094">MLFNHTIKALLLPRSEEAAEPIILNVIYQPMRLIPRADIQMLKVPKQPTCRYDGPSWVPNLRSIDRRWSLAMPLCGRILSQQMRGISYRRTENQAALSTADDWGEETQTETPDHEDEGKEGYQTSTPTMMIEPWEEKAQTVRDYRDATLAKVDPPLTPLPDPLPLNSIDLPKQLLTAREYELTQNYDTIALLRMLRAKEVTSEELIRAFLRRAAIAQHAVNCVTELMWDEAVERAKYLDSLPNPIGPLHGLPISIKEHHGMKGKKCNASSVGWIDHPSEEGFLNDTLYHAGCVFYVRTTGPQLLMHLECTSNIYGRTVNPHNRNLTSGGSSGGEGALVAMRGSVLGVGGDIGGSIRCPASNNGVYGFKPTCTRISAKGKKTGMVGSDAILATYGPLCSSREAINLFMKVALDGQPWRMDPSLTPIPWTPVTLAKPLKIAIEWDDGVVKPHPPILRALREVANACRNAGMEVVDWVPLNHSKAWDIISALYFTDGGEDVLSSINASGEPILPLTKFIIHEQPTVKLHTIAEFWKLCLERNNYREAYAKHWSATATMPTGEVDLILSPVGPGCAPPHETARYWGYTAQWNLLDYPGAVFPVTTVDPAVDTRDETYQPRNDKDRYNYDLYTGPERYEGAPVSLQLVGRKFCDEKVIAGLEAIEKAMGRE</sequence>
<keyword evidence="4" id="KW-0378">Hydrolase</keyword>
<evidence type="ECO:0000256" key="1">
    <source>
        <dbReference type="ARBA" id="ARBA00001311"/>
    </source>
</evidence>
<evidence type="ECO:0000256" key="2">
    <source>
        <dbReference type="ARBA" id="ARBA00009199"/>
    </source>
</evidence>
<dbReference type="InterPro" id="IPR036928">
    <property type="entry name" value="AS_sf"/>
</dbReference>
<evidence type="ECO:0000256" key="3">
    <source>
        <dbReference type="ARBA" id="ARBA00012922"/>
    </source>
</evidence>
<dbReference type="Proteomes" id="UP000002039">
    <property type="component" value="Unassembled WGS sequence"/>
</dbReference>
<dbReference type="Gene3D" id="3.90.1300.10">
    <property type="entry name" value="Amidase signature (AS) domain"/>
    <property type="match status" value="1"/>
</dbReference>
<dbReference type="Pfam" id="PF01425">
    <property type="entry name" value="Amidase"/>
    <property type="match status" value="1"/>
</dbReference>
<organism evidence="7 8">
    <name type="scientific">Ajellomyces dermatitidis (strain ER-3 / ATCC MYA-2586)</name>
    <name type="common">Blastomyces dermatitidis</name>
    <dbReference type="NCBI Taxonomy" id="559297"/>
    <lineage>
        <taxon>Eukaryota</taxon>
        <taxon>Fungi</taxon>
        <taxon>Dikarya</taxon>
        <taxon>Ascomycota</taxon>
        <taxon>Pezizomycotina</taxon>
        <taxon>Eurotiomycetes</taxon>
        <taxon>Eurotiomycetidae</taxon>
        <taxon>Onygenales</taxon>
        <taxon>Ajellomycetaceae</taxon>
        <taxon>Blastomyces</taxon>
    </lineage>
</organism>
<evidence type="ECO:0000256" key="4">
    <source>
        <dbReference type="ARBA" id="ARBA00022801"/>
    </source>
</evidence>
<dbReference type="InterPro" id="IPR020556">
    <property type="entry name" value="Amidase_CS"/>
</dbReference>
<evidence type="ECO:0000259" key="6">
    <source>
        <dbReference type="Pfam" id="PF01425"/>
    </source>
</evidence>
<feature type="domain" description="Amidase" evidence="6">
    <location>
        <begin position="204"/>
        <end position="652"/>
    </location>
</feature>
<feature type="region of interest" description="Disordered" evidence="5">
    <location>
        <begin position="97"/>
        <end position="125"/>
    </location>
</feature>